<dbReference type="Proteomes" id="UP001497535">
    <property type="component" value="Unassembled WGS sequence"/>
</dbReference>
<keyword evidence="2" id="KW-1185">Reference proteome</keyword>
<comment type="caution">
    <text evidence="1">The sequence shown here is derived from an EMBL/GenBank/DDBJ whole genome shotgun (WGS) entry which is preliminary data.</text>
</comment>
<accession>A0ACB0Z813</accession>
<dbReference type="EMBL" id="CAVMJV010000027">
    <property type="protein sequence ID" value="CAK5075126.1"/>
    <property type="molecule type" value="Genomic_DNA"/>
</dbReference>
<evidence type="ECO:0000313" key="2">
    <source>
        <dbReference type="Proteomes" id="UP001497535"/>
    </source>
</evidence>
<organism evidence="1 2">
    <name type="scientific">Meloidogyne enterolobii</name>
    <name type="common">Root-knot nematode worm</name>
    <name type="synonym">Meloidogyne mayaguensis</name>
    <dbReference type="NCBI Taxonomy" id="390850"/>
    <lineage>
        <taxon>Eukaryota</taxon>
        <taxon>Metazoa</taxon>
        <taxon>Ecdysozoa</taxon>
        <taxon>Nematoda</taxon>
        <taxon>Chromadorea</taxon>
        <taxon>Rhabditida</taxon>
        <taxon>Tylenchina</taxon>
        <taxon>Tylenchomorpha</taxon>
        <taxon>Tylenchoidea</taxon>
        <taxon>Meloidogynidae</taxon>
        <taxon>Meloidogyninae</taxon>
        <taxon>Meloidogyne</taxon>
    </lineage>
</organism>
<name>A0ACB0Z813_MELEN</name>
<proteinExistence type="predicted"/>
<protein>
    <submittedName>
        <fullName evidence="1">Uncharacterized protein</fullName>
    </submittedName>
</protein>
<gene>
    <name evidence="1" type="ORF">MENTE1834_LOCUS21903</name>
</gene>
<evidence type="ECO:0000313" key="1">
    <source>
        <dbReference type="EMBL" id="CAK5075126.1"/>
    </source>
</evidence>
<sequence>MQNSEGVSINNNAKNLQCSCEMELWLGKNPSSGVASLRLGTRDT</sequence>
<reference evidence="1" key="1">
    <citation type="submission" date="2023-11" db="EMBL/GenBank/DDBJ databases">
        <authorList>
            <person name="Poullet M."/>
        </authorList>
    </citation>
    <scope>NUCLEOTIDE SEQUENCE</scope>
    <source>
        <strain evidence="1">E1834</strain>
    </source>
</reference>